<dbReference type="SMART" id="SM00398">
    <property type="entry name" value="HMG"/>
    <property type="match status" value="1"/>
</dbReference>
<dbReference type="AlphaFoldDB" id="A0A9Q1H6I9"/>
<dbReference type="Pfam" id="PF00505">
    <property type="entry name" value="HMG_box"/>
    <property type="match status" value="1"/>
</dbReference>
<dbReference type="Pfam" id="PF24245">
    <property type="entry name" value="INO80F"/>
    <property type="match status" value="1"/>
</dbReference>
<evidence type="ECO:0000256" key="5">
    <source>
        <dbReference type="SAM" id="Coils"/>
    </source>
</evidence>
<evidence type="ECO:0000259" key="7">
    <source>
        <dbReference type="PROSITE" id="PS50118"/>
    </source>
</evidence>
<dbReference type="Gene3D" id="1.10.30.10">
    <property type="entry name" value="High mobility group box domain"/>
    <property type="match status" value="1"/>
</dbReference>
<proteinExistence type="predicted"/>
<keyword evidence="5" id="KW-0175">Coiled coil</keyword>
<organism evidence="8 9">
    <name type="scientific">Holothuria leucospilota</name>
    <name type="common">Black long sea cucumber</name>
    <name type="synonym">Mertensiothuria leucospilota</name>
    <dbReference type="NCBI Taxonomy" id="206669"/>
    <lineage>
        <taxon>Eukaryota</taxon>
        <taxon>Metazoa</taxon>
        <taxon>Echinodermata</taxon>
        <taxon>Eleutherozoa</taxon>
        <taxon>Echinozoa</taxon>
        <taxon>Holothuroidea</taxon>
        <taxon>Aspidochirotacea</taxon>
        <taxon>Aspidochirotida</taxon>
        <taxon>Holothuriidae</taxon>
        <taxon>Holothuria</taxon>
    </lineage>
</organism>
<dbReference type="InterPro" id="IPR036910">
    <property type="entry name" value="HMG_box_dom_sf"/>
</dbReference>
<feature type="DNA-binding region" description="HMG box" evidence="4">
    <location>
        <begin position="166"/>
        <end position="240"/>
    </location>
</feature>
<dbReference type="GO" id="GO:0005634">
    <property type="term" value="C:nucleus"/>
    <property type="evidence" value="ECO:0007669"/>
    <property type="project" value="UniProtKB-SubCell"/>
</dbReference>
<sequence>MEAVPSNGESAPTPKNGGKLSPEQDTDRRKCLLLKRKCDSVENNNKKLLNRIYHVRKTISRLSRERRGLMKKLDELKDSYKTLERTTPLEDGPFMYLLGFADQSGQRTHIKPAIDPRTGFPVVTKPKIPNKSSSFISSRGNPPASSRKKKSRDGMKADKEKDPNAPKKPANAFLMFCQEKRLSASQANKIENRKPEMSHADLTKQLAKQWNDLEEKQKKRYYVAYEREKAKYVEEVRQYSKDLQEGTSKVPPAASIASDHVGSALMKQLPADTALKQKFSKEPSKLFPTKTSVVGLLTKEQKAETAEDVDPYSFDGD</sequence>
<evidence type="ECO:0000256" key="4">
    <source>
        <dbReference type="PROSITE-ProRule" id="PRU00267"/>
    </source>
</evidence>
<feature type="domain" description="HMG box" evidence="7">
    <location>
        <begin position="166"/>
        <end position="240"/>
    </location>
</feature>
<comment type="subcellular location">
    <subcellularLocation>
        <location evidence="1">Nucleus</location>
    </subcellularLocation>
</comment>
<name>A0A9Q1H6I9_HOLLE</name>
<feature type="coiled-coil region" evidence="5">
    <location>
        <begin position="31"/>
        <end position="86"/>
    </location>
</feature>
<dbReference type="GO" id="GO:0003677">
    <property type="term" value="F:DNA binding"/>
    <property type="evidence" value="ECO:0007669"/>
    <property type="project" value="UniProtKB-UniRule"/>
</dbReference>
<dbReference type="GO" id="GO:0006357">
    <property type="term" value="P:regulation of transcription by RNA polymerase II"/>
    <property type="evidence" value="ECO:0007669"/>
    <property type="project" value="TreeGrafter"/>
</dbReference>
<evidence type="ECO:0000313" key="9">
    <source>
        <dbReference type="Proteomes" id="UP001152320"/>
    </source>
</evidence>
<dbReference type="OrthoDB" id="10070927at2759"/>
<evidence type="ECO:0000256" key="2">
    <source>
        <dbReference type="ARBA" id="ARBA00023125"/>
    </source>
</evidence>
<dbReference type="InterPro" id="IPR009071">
    <property type="entry name" value="HMG_box_dom"/>
</dbReference>
<feature type="compositionally biased region" description="Basic and acidic residues" evidence="6">
    <location>
        <begin position="152"/>
        <end position="165"/>
    </location>
</feature>
<dbReference type="PROSITE" id="PS50118">
    <property type="entry name" value="HMG_BOX_2"/>
    <property type="match status" value="1"/>
</dbReference>
<feature type="compositionally biased region" description="Polar residues" evidence="6">
    <location>
        <begin position="130"/>
        <end position="144"/>
    </location>
</feature>
<accession>A0A9Q1H6I9</accession>
<dbReference type="InterPro" id="IPR056513">
    <property type="entry name" value="INO80F"/>
</dbReference>
<evidence type="ECO:0000256" key="3">
    <source>
        <dbReference type="ARBA" id="ARBA00023242"/>
    </source>
</evidence>
<dbReference type="PANTHER" id="PTHR48112">
    <property type="entry name" value="HIGH MOBILITY GROUP PROTEIN DSP1"/>
    <property type="match status" value="1"/>
</dbReference>
<evidence type="ECO:0000313" key="8">
    <source>
        <dbReference type="EMBL" id="KAJ8037422.1"/>
    </source>
</evidence>
<protein>
    <submittedName>
        <fullName evidence="8">High mobility group protein DSP1</fullName>
    </submittedName>
</protein>
<dbReference type="PANTHER" id="PTHR48112:SF22">
    <property type="entry name" value="MITOCHONDRIAL TRANSCRIPTION FACTOR A, ISOFORM B"/>
    <property type="match status" value="1"/>
</dbReference>
<keyword evidence="9" id="KW-1185">Reference proteome</keyword>
<feature type="region of interest" description="Disordered" evidence="6">
    <location>
        <begin position="1"/>
        <end position="28"/>
    </location>
</feature>
<reference evidence="8" key="1">
    <citation type="submission" date="2021-10" db="EMBL/GenBank/DDBJ databases">
        <title>Tropical sea cucumber genome reveals ecological adaptation and Cuvierian tubules defense mechanism.</title>
        <authorList>
            <person name="Chen T."/>
        </authorList>
    </citation>
    <scope>NUCLEOTIDE SEQUENCE</scope>
    <source>
        <strain evidence="8">Nanhai2018</strain>
        <tissue evidence="8">Muscle</tissue>
    </source>
</reference>
<keyword evidence="3 4" id="KW-0539">Nucleus</keyword>
<dbReference type="EMBL" id="JAIZAY010000008">
    <property type="protein sequence ID" value="KAJ8037422.1"/>
    <property type="molecule type" value="Genomic_DNA"/>
</dbReference>
<evidence type="ECO:0000256" key="6">
    <source>
        <dbReference type="SAM" id="MobiDB-lite"/>
    </source>
</evidence>
<dbReference type="Proteomes" id="UP001152320">
    <property type="component" value="Chromosome 8"/>
</dbReference>
<evidence type="ECO:0000256" key="1">
    <source>
        <dbReference type="ARBA" id="ARBA00004123"/>
    </source>
</evidence>
<comment type="caution">
    <text evidence="8">The sequence shown here is derived from an EMBL/GenBank/DDBJ whole genome shotgun (WGS) entry which is preliminary data.</text>
</comment>
<dbReference type="InterPro" id="IPR050342">
    <property type="entry name" value="HMGB"/>
</dbReference>
<gene>
    <name evidence="8" type="ORF">HOLleu_18232</name>
</gene>
<dbReference type="SUPFAM" id="SSF47095">
    <property type="entry name" value="HMG-box"/>
    <property type="match status" value="1"/>
</dbReference>
<feature type="region of interest" description="Disordered" evidence="6">
    <location>
        <begin position="112"/>
        <end position="169"/>
    </location>
</feature>
<keyword evidence="2 4" id="KW-0238">DNA-binding</keyword>